<keyword evidence="1" id="KW-0812">Transmembrane</keyword>
<gene>
    <name evidence="2" type="ORF">COJ30_29625</name>
</gene>
<accession>A0A2B0W920</accession>
<proteinExistence type="predicted"/>
<sequence length="66" mass="8168">MKKYIIKHIYNRNSPNFSLGIWVVFMMGHTFTFRNRYFQMITINEIMICYNFHNIYAKKGWNEHTN</sequence>
<keyword evidence="1" id="KW-0472">Membrane</keyword>
<evidence type="ECO:0000313" key="2">
    <source>
        <dbReference type="EMBL" id="PFL50208.1"/>
    </source>
</evidence>
<comment type="caution">
    <text evidence="2">The sequence shown here is derived from an EMBL/GenBank/DDBJ whole genome shotgun (WGS) entry which is preliminary data.</text>
</comment>
<keyword evidence="1" id="KW-1133">Transmembrane helix</keyword>
<reference evidence="2 3" key="1">
    <citation type="submission" date="2017-09" db="EMBL/GenBank/DDBJ databases">
        <title>Large-scale bioinformatics analysis of Bacillus genomes uncovers conserved roles of natural products in bacterial physiology.</title>
        <authorList>
            <consortium name="Agbiome Team Llc"/>
            <person name="Bleich R.M."/>
            <person name="Grubbs K.J."/>
            <person name="Santa Maria K.C."/>
            <person name="Allen S.E."/>
            <person name="Farag S."/>
            <person name="Shank E.A."/>
            <person name="Bowers A."/>
        </authorList>
    </citation>
    <scope>NUCLEOTIDE SEQUENCE [LARGE SCALE GENOMIC DNA]</scope>
    <source>
        <strain evidence="2 3">AFS081271</strain>
    </source>
</reference>
<dbReference type="AlphaFoldDB" id="A0A2B0W920"/>
<evidence type="ECO:0000313" key="3">
    <source>
        <dbReference type="Proteomes" id="UP000222851"/>
    </source>
</evidence>
<dbReference type="EMBL" id="NUXH01000186">
    <property type="protein sequence ID" value="PFL50208.1"/>
    <property type="molecule type" value="Genomic_DNA"/>
</dbReference>
<protein>
    <submittedName>
        <fullName evidence="2">Uncharacterized protein</fullName>
    </submittedName>
</protein>
<dbReference type="Proteomes" id="UP000222851">
    <property type="component" value="Unassembled WGS sequence"/>
</dbReference>
<organism evidence="2 3">
    <name type="scientific">Bacillus anthracis</name>
    <name type="common">anthrax bacterium</name>
    <dbReference type="NCBI Taxonomy" id="1392"/>
    <lineage>
        <taxon>Bacteria</taxon>
        <taxon>Bacillati</taxon>
        <taxon>Bacillota</taxon>
        <taxon>Bacilli</taxon>
        <taxon>Bacillales</taxon>
        <taxon>Bacillaceae</taxon>
        <taxon>Bacillus</taxon>
        <taxon>Bacillus cereus group</taxon>
    </lineage>
</organism>
<name>A0A2B0W920_BACAN</name>
<feature type="transmembrane region" description="Helical" evidence="1">
    <location>
        <begin position="17"/>
        <end position="33"/>
    </location>
</feature>
<evidence type="ECO:0000256" key="1">
    <source>
        <dbReference type="SAM" id="Phobius"/>
    </source>
</evidence>